<dbReference type="SUPFAM" id="SSF110849">
    <property type="entry name" value="ParB/Sulfiredoxin"/>
    <property type="match status" value="1"/>
</dbReference>
<dbReference type="OrthoDB" id="9813122at2"/>
<dbReference type="SMART" id="SM00470">
    <property type="entry name" value="ParB"/>
    <property type="match status" value="1"/>
</dbReference>
<dbReference type="Gene3D" id="1.10.10.2830">
    <property type="match status" value="1"/>
</dbReference>
<organism evidence="3 4">
    <name type="scientific">Methylovirgula ligni</name>
    <dbReference type="NCBI Taxonomy" id="569860"/>
    <lineage>
        <taxon>Bacteria</taxon>
        <taxon>Pseudomonadati</taxon>
        <taxon>Pseudomonadota</taxon>
        <taxon>Alphaproteobacteria</taxon>
        <taxon>Hyphomicrobiales</taxon>
        <taxon>Beijerinckiaceae</taxon>
        <taxon>Methylovirgula</taxon>
    </lineage>
</organism>
<accession>A0A3D9YL59</accession>
<dbReference type="EMBL" id="QUMO01000006">
    <property type="protein sequence ID" value="REF83285.1"/>
    <property type="molecule type" value="Genomic_DNA"/>
</dbReference>
<dbReference type="PANTHER" id="PTHR33375">
    <property type="entry name" value="CHROMOSOME-PARTITIONING PROTEIN PARB-RELATED"/>
    <property type="match status" value="1"/>
</dbReference>
<dbReference type="AlphaFoldDB" id="A0A3D9YL59"/>
<dbReference type="InterPro" id="IPR050336">
    <property type="entry name" value="Chromosome_partition/occlusion"/>
</dbReference>
<gene>
    <name evidence="3" type="ORF">DES32_3201</name>
</gene>
<dbReference type="Pfam" id="PF17762">
    <property type="entry name" value="HTH_ParB"/>
    <property type="match status" value="1"/>
</dbReference>
<reference evidence="3 4" key="1">
    <citation type="submission" date="2018-08" db="EMBL/GenBank/DDBJ databases">
        <title>Genomic Encyclopedia of Type Strains, Phase IV (KMG-IV): sequencing the most valuable type-strain genomes for metagenomic binning, comparative biology and taxonomic classification.</title>
        <authorList>
            <person name="Goeker M."/>
        </authorList>
    </citation>
    <scope>NUCLEOTIDE SEQUENCE [LARGE SCALE GENOMIC DNA]</scope>
    <source>
        <strain evidence="3 4">BW863</strain>
    </source>
</reference>
<evidence type="ECO:0000313" key="3">
    <source>
        <dbReference type="EMBL" id="REF83285.1"/>
    </source>
</evidence>
<dbReference type="InterPro" id="IPR041468">
    <property type="entry name" value="HTH_ParB/Spo0J"/>
</dbReference>
<dbReference type="RefSeq" id="WP_115837847.1">
    <property type="nucleotide sequence ID" value="NZ_CP025086.1"/>
</dbReference>
<dbReference type="Pfam" id="PF02195">
    <property type="entry name" value="ParB_N"/>
    <property type="match status" value="1"/>
</dbReference>
<evidence type="ECO:0000256" key="1">
    <source>
        <dbReference type="SAM" id="MobiDB-lite"/>
    </source>
</evidence>
<dbReference type="PANTHER" id="PTHR33375:SF7">
    <property type="entry name" value="CHROMOSOME 2-PARTITIONING PROTEIN PARB-RELATED"/>
    <property type="match status" value="1"/>
</dbReference>
<dbReference type="Proteomes" id="UP000256900">
    <property type="component" value="Unassembled WGS sequence"/>
</dbReference>
<dbReference type="GO" id="GO:0005694">
    <property type="term" value="C:chromosome"/>
    <property type="evidence" value="ECO:0007669"/>
    <property type="project" value="TreeGrafter"/>
</dbReference>
<name>A0A3D9YL59_9HYPH</name>
<dbReference type="SUPFAM" id="SSF109709">
    <property type="entry name" value="KorB DNA-binding domain-like"/>
    <property type="match status" value="1"/>
</dbReference>
<dbReference type="InterPro" id="IPR003115">
    <property type="entry name" value="ParB_N"/>
</dbReference>
<dbReference type="GO" id="GO:0007059">
    <property type="term" value="P:chromosome segregation"/>
    <property type="evidence" value="ECO:0007669"/>
    <property type="project" value="TreeGrafter"/>
</dbReference>
<proteinExistence type="predicted"/>
<evidence type="ECO:0000313" key="4">
    <source>
        <dbReference type="Proteomes" id="UP000256900"/>
    </source>
</evidence>
<evidence type="ECO:0000259" key="2">
    <source>
        <dbReference type="SMART" id="SM00470"/>
    </source>
</evidence>
<sequence>MLQVLSDKIPLAKIAGLSRFNPRHHHPKAGIAELSSSLHEIGLIDELGVHEENGKFHVLSGGRRFKALKLLAKEGKAWGGDSSDVRVNIFAGSDAELSALALTANLFREQMHPVEEYEAFVALGESMDVAAIARAFVRSEHEVRKSLALGRLAPEIRAAWKSGKLDADTARAFAVSESPEQQAAVYAELSKAGKHHLTPYEIKRRLRVDTLKPTYGEAVFVGEAAYRAAGGRIGEDLFEEQVVWRDAAICRQLAEEKLRAEAEAIKAADGWGFYTIDCDADDDDNLVCDWQFEPDYIDGEEERAEAIVQKEGPALHKLIADPKTAAADRTVAVAKRSALVAEYLAIVRRAAARAVPQVERGKWGFSIGVGFDGDIDLTFGYRKRAAKDGPDAEDEDGEFADEPESPRASSPRGRKEAAAAQSTADPAAASESDDKPSAGVRAILDRTINLAFANAIVSRPDLALAVAVIASGHFTSRVFGVTIQKQLHDEAFDREHPLTQALVRLGADKALALVNEAPLADLTSAFCHAIARSVRAGTNPFSAIADFAGTIIARGSDLRGQFLTAFDYDGYFAAATKDAAVRTIESLDGPAAGAEVKKLKKDSAAARAATLAKARAWLPHPLSDWAAAQPVLDVPEQEAAE</sequence>
<feature type="domain" description="ParB-like N-terminal" evidence="2">
    <location>
        <begin position="7"/>
        <end position="106"/>
    </location>
</feature>
<dbReference type="InterPro" id="IPR036086">
    <property type="entry name" value="ParB/Sulfiredoxin_sf"/>
</dbReference>
<keyword evidence="4" id="KW-1185">Reference proteome</keyword>
<feature type="compositionally biased region" description="Acidic residues" evidence="1">
    <location>
        <begin position="391"/>
        <end position="403"/>
    </location>
</feature>
<protein>
    <submittedName>
        <fullName evidence="3">ParB family chromosome partitioning protein</fullName>
    </submittedName>
</protein>
<feature type="compositionally biased region" description="Low complexity" evidence="1">
    <location>
        <begin position="418"/>
        <end position="429"/>
    </location>
</feature>
<comment type="caution">
    <text evidence="3">The sequence shown here is derived from an EMBL/GenBank/DDBJ whole genome shotgun (WGS) entry which is preliminary data.</text>
</comment>
<dbReference type="Gene3D" id="3.90.1530.30">
    <property type="match status" value="1"/>
</dbReference>
<feature type="region of interest" description="Disordered" evidence="1">
    <location>
        <begin position="386"/>
        <end position="436"/>
    </location>
</feature>